<accession>C5MG37</accession>
<name>C5MG37_CANTT</name>
<feature type="compositionally biased region" description="Basic residues" evidence="1">
    <location>
        <begin position="49"/>
        <end position="62"/>
    </location>
</feature>
<evidence type="ECO:0000313" key="3">
    <source>
        <dbReference type="Proteomes" id="UP000002037"/>
    </source>
</evidence>
<reference evidence="2 3" key="1">
    <citation type="journal article" date="2009" name="Nature">
        <title>Evolution of pathogenicity and sexual reproduction in eight Candida genomes.</title>
        <authorList>
            <person name="Butler G."/>
            <person name="Rasmussen M.D."/>
            <person name="Lin M.F."/>
            <person name="Santos M.A."/>
            <person name="Sakthikumar S."/>
            <person name="Munro C.A."/>
            <person name="Rheinbay E."/>
            <person name="Grabherr M."/>
            <person name="Forche A."/>
            <person name="Reedy J.L."/>
            <person name="Agrafioti I."/>
            <person name="Arnaud M.B."/>
            <person name="Bates S."/>
            <person name="Brown A.J."/>
            <person name="Brunke S."/>
            <person name="Costanzo M.C."/>
            <person name="Fitzpatrick D.A."/>
            <person name="de Groot P.W."/>
            <person name="Harris D."/>
            <person name="Hoyer L.L."/>
            <person name="Hube B."/>
            <person name="Klis F.M."/>
            <person name="Kodira C."/>
            <person name="Lennard N."/>
            <person name="Logue M.E."/>
            <person name="Martin R."/>
            <person name="Neiman A.M."/>
            <person name="Nikolaou E."/>
            <person name="Quail M.A."/>
            <person name="Quinn J."/>
            <person name="Santos M.C."/>
            <person name="Schmitzberger F.F."/>
            <person name="Sherlock G."/>
            <person name="Shah P."/>
            <person name="Silverstein K.A."/>
            <person name="Skrzypek M.S."/>
            <person name="Soll D."/>
            <person name="Staggs R."/>
            <person name="Stansfield I."/>
            <person name="Stumpf M.P."/>
            <person name="Sudbery P.E."/>
            <person name="Srikantha T."/>
            <person name="Zeng Q."/>
            <person name="Berman J."/>
            <person name="Berriman M."/>
            <person name="Heitman J."/>
            <person name="Gow N.A."/>
            <person name="Lorenz M.C."/>
            <person name="Birren B.W."/>
            <person name="Kellis M."/>
            <person name="Cuomo C.A."/>
        </authorList>
    </citation>
    <scope>NUCLEOTIDE SEQUENCE [LARGE SCALE GENOMIC DNA]</scope>
    <source>
        <strain evidence="3">ATCC MYA-3404 / T1</strain>
    </source>
</reference>
<sequence length="196" mass="22899">MKSMKTLSMMKITPMKKWKILPMMMKMKNYCNHNNINHNNNQKVFTTKKSMKKKKNPKKKNNSKTSSCYSEDESDDDYYIYSDEDIVKEEQIPRSLPITSFNTLPTIDLSLDTITEEEEEELPELAENYSSSEEDEEEEVLLYDLNRINLSNSSNASTTHNEKKPNTEFELSSTTPADHQPISLFRHENISLEHVF</sequence>
<protein>
    <submittedName>
        <fullName evidence="2">Uncharacterized protein</fullName>
    </submittedName>
</protein>
<dbReference type="STRING" id="294747.C5MG37"/>
<feature type="region of interest" description="Disordered" evidence="1">
    <location>
        <begin position="151"/>
        <end position="182"/>
    </location>
</feature>
<organism evidence="2 3">
    <name type="scientific">Candida tropicalis (strain ATCC MYA-3404 / T1)</name>
    <name type="common">Yeast</name>
    <dbReference type="NCBI Taxonomy" id="294747"/>
    <lineage>
        <taxon>Eukaryota</taxon>
        <taxon>Fungi</taxon>
        <taxon>Dikarya</taxon>
        <taxon>Ascomycota</taxon>
        <taxon>Saccharomycotina</taxon>
        <taxon>Pichiomycetes</taxon>
        <taxon>Debaryomycetaceae</taxon>
        <taxon>Candida/Lodderomyces clade</taxon>
        <taxon>Candida</taxon>
    </lineage>
</organism>
<keyword evidence="3" id="KW-1185">Reference proteome</keyword>
<dbReference type="AlphaFoldDB" id="C5MG37"/>
<feature type="region of interest" description="Disordered" evidence="1">
    <location>
        <begin position="36"/>
        <end position="73"/>
    </location>
</feature>
<dbReference type="Proteomes" id="UP000002037">
    <property type="component" value="Unassembled WGS sequence"/>
</dbReference>
<dbReference type="RefSeq" id="XP_002550732.1">
    <property type="nucleotide sequence ID" value="XM_002550686.1"/>
</dbReference>
<evidence type="ECO:0000313" key="2">
    <source>
        <dbReference type="EMBL" id="EER31300.1"/>
    </source>
</evidence>
<proteinExistence type="predicted"/>
<dbReference type="VEuPathDB" id="FungiDB:CTRG_05030"/>
<dbReference type="GeneID" id="8299186"/>
<gene>
    <name evidence="2" type="ORF">CTRG_05030</name>
</gene>
<dbReference type="EMBL" id="GG692401">
    <property type="protein sequence ID" value="EER31300.1"/>
    <property type="molecule type" value="Genomic_DNA"/>
</dbReference>
<evidence type="ECO:0000256" key="1">
    <source>
        <dbReference type="SAM" id="MobiDB-lite"/>
    </source>
</evidence>
<dbReference type="KEGG" id="ctp:CTRG_05030"/>
<dbReference type="HOGENOM" id="CLU_1390045_0_0_1"/>